<reference evidence="2 3" key="1">
    <citation type="submission" date="2018-07" db="EMBL/GenBank/DDBJ databases">
        <title>A high quality draft genome assembly of the barn swallow (H. rustica rustica).</title>
        <authorList>
            <person name="Formenti G."/>
            <person name="Chiara M."/>
            <person name="Poveda L."/>
            <person name="Francoijs K.-J."/>
            <person name="Bonisoli-Alquati A."/>
            <person name="Canova L."/>
            <person name="Gianfranceschi L."/>
            <person name="Horner D.S."/>
            <person name="Saino N."/>
        </authorList>
    </citation>
    <scope>NUCLEOTIDE SEQUENCE [LARGE SCALE GENOMIC DNA]</scope>
    <source>
        <strain evidence="2">Chelidonia</strain>
        <tissue evidence="2">Blood</tissue>
    </source>
</reference>
<feature type="region of interest" description="Disordered" evidence="1">
    <location>
        <begin position="81"/>
        <end position="105"/>
    </location>
</feature>
<dbReference type="EMBL" id="QRBI01000112">
    <property type="protein sequence ID" value="RMC10308.1"/>
    <property type="molecule type" value="Genomic_DNA"/>
</dbReference>
<proteinExistence type="predicted"/>
<keyword evidence="3" id="KW-1185">Reference proteome</keyword>
<gene>
    <name evidence="2" type="ORF">DUI87_13110</name>
</gene>
<dbReference type="AlphaFoldDB" id="A0A3M0KB02"/>
<comment type="caution">
    <text evidence="2">The sequence shown here is derived from an EMBL/GenBank/DDBJ whole genome shotgun (WGS) entry which is preliminary data.</text>
</comment>
<sequence length="146" mass="16013">MSFAILKIASSGVSWPVISSLILTYGTEKSSDFSMAWNRTNCTFNEFADDTKLREVSDMPEGRTATQRGLNRLEKWAGAKHMKVRKKAKSPGPEEEQPQAPVCAGTTQLESSLAEKDLRGFVNTKININQQHAPTAKKANGILGCI</sequence>
<evidence type="ECO:0000313" key="3">
    <source>
        <dbReference type="Proteomes" id="UP000269221"/>
    </source>
</evidence>
<evidence type="ECO:0000313" key="2">
    <source>
        <dbReference type="EMBL" id="RMC10308.1"/>
    </source>
</evidence>
<name>A0A3M0KB02_HIRRU</name>
<organism evidence="2 3">
    <name type="scientific">Hirundo rustica rustica</name>
    <dbReference type="NCBI Taxonomy" id="333673"/>
    <lineage>
        <taxon>Eukaryota</taxon>
        <taxon>Metazoa</taxon>
        <taxon>Chordata</taxon>
        <taxon>Craniata</taxon>
        <taxon>Vertebrata</taxon>
        <taxon>Euteleostomi</taxon>
        <taxon>Archelosauria</taxon>
        <taxon>Archosauria</taxon>
        <taxon>Dinosauria</taxon>
        <taxon>Saurischia</taxon>
        <taxon>Theropoda</taxon>
        <taxon>Coelurosauria</taxon>
        <taxon>Aves</taxon>
        <taxon>Neognathae</taxon>
        <taxon>Neoaves</taxon>
        <taxon>Telluraves</taxon>
        <taxon>Australaves</taxon>
        <taxon>Passeriformes</taxon>
        <taxon>Sylvioidea</taxon>
        <taxon>Hirundinidae</taxon>
        <taxon>Hirundo</taxon>
    </lineage>
</organism>
<dbReference type="STRING" id="333673.A0A3M0KB02"/>
<evidence type="ECO:0000256" key="1">
    <source>
        <dbReference type="SAM" id="MobiDB-lite"/>
    </source>
</evidence>
<protein>
    <recommendedName>
        <fullName evidence="4">Rna-directed dna polymerase from mobile element jockey-like</fullName>
    </recommendedName>
</protein>
<dbReference type="OrthoDB" id="10429486at2759"/>
<evidence type="ECO:0008006" key="4">
    <source>
        <dbReference type="Google" id="ProtNLM"/>
    </source>
</evidence>
<dbReference type="Proteomes" id="UP000269221">
    <property type="component" value="Unassembled WGS sequence"/>
</dbReference>
<accession>A0A3M0KB02</accession>